<evidence type="ECO:0000256" key="7">
    <source>
        <dbReference type="ARBA" id="ARBA00023237"/>
    </source>
</evidence>
<evidence type="ECO:0000313" key="13">
    <source>
        <dbReference type="EMBL" id="KXB92659.1"/>
    </source>
</evidence>
<dbReference type="AlphaFoldDB" id="A0A134CKL0"/>
<comment type="similarity">
    <text evidence="8 9">Belongs to the TonB-dependent receptor family.</text>
</comment>
<dbReference type="InterPro" id="IPR012910">
    <property type="entry name" value="Plug_dom"/>
</dbReference>
<dbReference type="Pfam" id="PF07715">
    <property type="entry name" value="Plug"/>
    <property type="match status" value="1"/>
</dbReference>
<reference evidence="14" key="1">
    <citation type="submission" date="2016-01" db="EMBL/GenBank/DDBJ databases">
        <authorList>
            <person name="Mitreva M."/>
            <person name="Pepin K.H."/>
            <person name="Mihindukulasuriya K.A."/>
            <person name="Fulton R."/>
            <person name="Fronick C."/>
            <person name="O'Laughlin M."/>
            <person name="Miner T."/>
            <person name="Herter B."/>
            <person name="Rosa B.A."/>
            <person name="Cordes M."/>
            <person name="Tomlinson C."/>
            <person name="Wollam A."/>
            <person name="Palsikar V.B."/>
            <person name="Mardis E.R."/>
            <person name="Wilson R.K."/>
        </authorList>
    </citation>
    <scope>NUCLEOTIDE SEQUENCE [LARGE SCALE GENOMIC DNA]</scope>
    <source>
        <strain evidence="14">KA00182</strain>
    </source>
</reference>
<evidence type="ECO:0000256" key="6">
    <source>
        <dbReference type="ARBA" id="ARBA00023136"/>
    </source>
</evidence>
<evidence type="ECO:0000256" key="2">
    <source>
        <dbReference type="ARBA" id="ARBA00022448"/>
    </source>
</evidence>
<dbReference type="InterPro" id="IPR000531">
    <property type="entry name" value="Beta-barrel_TonB"/>
</dbReference>
<keyword evidence="14" id="KW-1185">Reference proteome</keyword>
<keyword evidence="5 9" id="KW-0798">TonB box</keyword>
<dbReference type="PANTHER" id="PTHR30069:SF27">
    <property type="entry name" value="BLL4766 PROTEIN"/>
    <property type="match status" value="1"/>
</dbReference>
<dbReference type="PATRIC" id="fig|1588748.3.peg.311"/>
<keyword evidence="10" id="KW-0732">Signal</keyword>
<dbReference type="Gene3D" id="2.40.170.20">
    <property type="entry name" value="TonB-dependent receptor, beta-barrel domain"/>
    <property type="match status" value="1"/>
</dbReference>
<dbReference type="GO" id="GO:0044718">
    <property type="term" value="P:siderophore transmembrane transport"/>
    <property type="evidence" value="ECO:0007669"/>
    <property type="project" value="TreeGrafter"/>
</dbReference>
<dbReference type="EMBL" id="LSDT01000008">
    <property type="protein sequence ID" value="KXB92659.1"/>
    <property type="molecule type" value="Genomic_DNA"/>
</dbReference>
<dbReference type="Proteomes" id="UP000070160">
    <property type="component" value="Unassembled WGS sequence"/>
</dbReference>
<sequence>MSLIGGIMNKYIALTLVALFSSTVSSEAAVPTGILAPSYVHPDYIAMEQLRPTKDIIVITKKDIQENGYTSISEALKRQTGINVGLTGEGSIDIRGQGDQYADSNIQVLVDGVPITTLVNHPIHTNYDVVPIENIEKIEIIPGGGSVLYGSGTVGGVINITTNLRSVQRDQTTIGMRYQPEGYRMTGSIATRPNARIRITGGYTKYRENLYFQDTWQGGNYYFTAVRYEPRSGTALTFRASHLDNQGQYIQLLQTRKIQQFGKDYKPGYRDLTVGVDKDGNKIVRKIRDYSIKDRVLNTYHMTYMAPLGKFWNMEIEGFTQNGNYANFELKKMEHHTQGGMLRLSRNAGNHKWLFGMEGTTQQAKLEYNDYPEDSKRPGKYLVEPLSFFYKKQLRSVFLMHTLQHHKWILTQGIRREVLHWDYDKKGAKGLAGKDSSKRYNTAAELSLAYQYTDTGSVFARYERAYTVPNGIQISDKVLDQNTYEPLYVTSSAQDEIYDSYELGWRAKLGASTMKASIFYNKTDNQLCRVDTFFGMQTETKNLLQTRRRGIELSLQQQMGKWKFFEGYTYVNGSTNYNETGRKFLQAEPDSEINYAKSGLKKVPAHKVVLRSTYMPNRRMKINAMYRYVGAYKNYLNESKKGDAREGDLVHSYGVLDVSMSYQVQPTWAIYGGITNVFNKEYYEFKEGEGPYSTITHGANRTYYIGVNYTL</sequence>
<protein>
    <submittedName>
        <fullName evidence="13">TonB-dependent receptor plug domain protein</fullName>
    </submittedName>
</protein>
<dbReference type="PROSITE" id="PS52016">
    <property type="entry name" value="TONB_DEPENDENT_REC_3"/>
    <property type="match status" value="1"/>
</dbReference>
<comment type="subcellular location">
    <subcellularLocation>
        <location evidence="1 8">Cell outer membrane</location>
        <topology evidence="1 8">Multi-pass membrane protein</topology>
    </subcellularLocation>
</comment>
<dbReference type="STRING" id="1588748.HMPREF3182_00321"/>
<dbReference type="Pfam" id="PF00593">
    <property type="entry name" value="TonB_dep_Rec_b-barrel"/>
    <property type="match status" value="1"/>
</dbReference>
<proteinExistence type="inferred from homology"/>
<dbReference type="Gene3D" id="2.170.130.10">
    <property type="entry name" value="TonB-dependent receptor, plug domain"/>
    <property type="match status" value="1"/>
</dbReference>
<evidence type="ECO:0000259" key="11">
    <source>
        <dbReference type="Pfam" id="PF00593"/>
    </source>
</evidence>
<feature type="domain" description="TonB-dependent receptor plug" evidence="12">
    <location>
        <begin position="54"/>
        <end position="157"/>
    </location>
</feature>
<keyword evidence="2 8" id="KW-0813">Transport</keyword>
<evidence type="ECO:0000256" key="1">
    <source>
        <dbReference type="ARBA" id="ARBA00004571"/>
    </source>
</evidence>
<keyword evidence="7 8" id="KW-0998">Cell outer membrane</keyword>
<keyword evidence="3 8" id="KW-1134">Transmembrane beta strand</keyword>
<comment type="caution">
    <text evidence="13">The sequence shown here is derived from an EMBL/GenBank/DDBJ whole genome shotgun (WGS) entry which is preliminary data.</text>
</comment>
<evidence type="ECO:0000256" key="5">
    <source>
        <dbReference type="ARBA" id="ARBA00023077"/>
    </source>
</evidence>
<dbReference type="GO" id="GO:0015344">
    <property type="term" value="F:siderophore uptake transmembrane transporter activity"/>
    <property type="evidence" value="ECO:0007669"/>
    <property type="project" value="TreeGrafter"/>
</dbReference>
<name>A0A134CKL0_9FIRM</name>
<keyword evidence="13" id="KW-0675">Receptor</keyword>
<evidence type="ECO:0000256" key="8">
    <source>
        <dbReference type="PROSITE-ProRule" id="PRU01360"/>
    </source>
</evidence>
<dbReference type="SUPFAM" id="SSF56935">
    <property type="entry name" value="Porins"/>
    <property type="match status" value="1"/>
</dbReference>
<dbReference type="PANTHER" id="PTHR30069">
    <property type="entry name" value="TONB-DEPENDENT OUTER MEMBRANE RECEPTOR"/>
    <property type="match status" value="1"/>
</dbReference>
<organism evidence="13 14">
    <name type="scientific">Megasphaera hutchinsoni</name>
    <dbReference type="NCBI Taxonomy" id="1588748"/>
    <lineage>
        <taxon>Bacteria</taxon>
        <taxon>Bacillati</taxon>
        <taxon>Bacillota</taxon>
        <taxon>Negativicutes</taxon>
        <taxon>Veillonellales</taxon>
        <taxon>Veillonellaceae</taxon>
        <taxon>Megasphaera</taxon>
    </lineage>
</organism>
<keyword evidence="4 8" id="KW-0812">Transmembrane</keyword>
<evidence type="ECO:0000256" key="4">
    <source>
        <dbReference type="ARBA" id="ARBA00022692"/>
    </source>
</evidence>
<evidence type="ECO:0000256" key="10">
    <source>
        <dbReference type="SAM" id="SignalP"/>
    </source>
</evidence>
<accession>A0A134CKL0</accession>
<dbReference type="InterPro" id="IPR039426">
    <property type="entry name" value="TonB-dep_rcpt-like"/>
</dbReference>
<dbReference type="InterPro" id="IPR037066">
    <property type="entry name" value="Plug_dom_sf"/>
</dbReference>
<keyword evidence="6 8" id="KW-0472">Membrane</keyword>
<dbReference type="GO" id="GO:0009279">
    <property type="term" value="C:cell outer membrane"/>
    <property type="evidence" value="ECO:0007669"/>
    <property type="project" value="UniProtKB-SubCell"/>
</dbReference>
<evidence type="ECO:0000256" key="9">
    <source>
        <dbReference type="RuleBase" id="RU003357"/>
    </source>
</evidence>
<evidence type="ECO:0000313" key="14">
    <source>
        <dbReference type="Proteomes" id="UP000070160"/>
    </source>
</evidence>
<feature type="domain" description="TonB-dependent receptor-like beta-barrel" evidence="11">
    <location>
        <begin position="193"/>
        <end position="677"/>
    </location>
</feature>
<gene>
    <name evidence="13" type="ORF">HMPREF3182_00321</name>
</gene>
<feature type="chain" id="PRO_5007463474" evidence="10">
    <location>
        <begin position="29"/>
        <end position="711"/>
    </location>
</feature>
<dbReference type="InterPro" id="IPR036942">
    <property type="entry name" value="Beta-barrel_TonB_sf"/>
</dbReference>
<evidence type="ECO:0000256" key="3">
    <source>
        <dbReference type="ARBA" id="ARBA00022452"/>
    </source>
</evidence>
<evidence type="ECO:0000259" key="12">
    <source>
        <dbReference type="Pfam" id="PF07715"/>
    </source>
</evidence>
<feature type="signal peptide" evidence="10">
    <location>
        <begin position="1"/>
        <end position="28"/>
    </location>
</feature>